<dbReference type="Proteomes" id="UP000236291">
    <property type="component" value="Unassembled WGS sequence"/>
</dbReference>
<accession>A0A2K3JLV7</accession>
<comment type="caution">
    <text evidence="1">The sequence shown here is derived from an EMBL/GenBank/DDBJ whole genome shotgun (WGS) entry which is preliminary data.</text>
</comment>
<dbReference type="EMBL" id="ASHM01069975">
    <property type="protein sequence ID" value="PNX55022.1"/>
    <property type="molecule type" value="Genomic_DNA"/>
</dbReference>
<proteinExistence type="predicted"/>
<reference evidence="1 2" key="2">
    <citation type="journal article" date="2017" name="Front. Plant Sci.">
        <title>Gene Classification and Mining of Molecular Markers Useful in Red Clover (Trifolium pratense) Breeding.</title>
        <authorList>
            <person name="Istvanek J."/>
            <person name="Dluhosova J."/>
            <person name="Dluhos P."/>
            <person name="Patkova L."/>
            <person name="Nedelnik J."/>
            <person name="Repkova J."/>
        </authorList>
    </citation>
    <scope>NUCLEOTIDE SEQUENCE [LARGE SCALE GENOMIC DNA]</scope>
    <source>
        <strain evidence="2">cv. Tatra</strain>
        <tissue evidence="1">Young leaves</tissue>
    </source>
</reference>
<reference evidence="1 2" key="1">
    <citation type="journal article" date="2014" name="Am. J. Bot.">
        <title>Genome assembly and annotation for red clover (Trifolium pratense; Fabaceae).</title>
        <authorList>
            <person name="Istvanek J."/>
            <person name="Jaros M."/>
            <person name="Krenek A."/>
            <person name="Repkova J."/>
        </authorList>
    </citation>
    <scope>NUCLEOTIDE SEQUENCE [LARGE SCALE GENOMIC DNA]</scope>
    <source>
        <strain evidence="2">cv. Tatra</strain>
        <tissue evidence="1">Young leaves</tissue>
    </source>
</reference>
<dbReference type="STRING" id="57577.A0A2K3JLV7"/>
<gene>
    <name evidence="1" type="ORF">L195_g048646</name>
</gene>
<dbReference type="Gene3D" id="1.20.58.80">
    <property type="entry name" value="Phosphotransferase system, lactose/cellobiose-type IIA subunit"/>
    <property type="match status" value="1"/>
</dbReference>
<protein>
    <submittedName>
        <fullName evidence="1">Uncharacterized protein</fullName>
    </submittedName>
</protein>
<sequence length="46" mass="5183">MRSSYSSSSSGAINIAMSAQKLEVDNRISLRFYYRIADNILRQGLV</sequence>
<organism evidence="1 2">
    <name type="scientific">Trifolium pratense</name>
    <name type="common">Red clover</name>
    <dbReference type="NCBI Taxonomy" id="57577"/>
    <lineage>
        <taxon>Eukaryota</taxon>
        <taxon>Viridiplantae</taxon>
        <taxon>Streptophyta</taxon>
        <taxon>Embryophyta</taxon>
        <taxon>Tracheophyta</taxon>
        <taxon>Spermatophyta</taxon>
        <taxon>Magnoliopsida</taxon>
        <taxon>eudicotyledons</taxon>
        <taxon>Gunneridae</taxon>
        <taxon>Pentapetalae</taxon>
        <taxon>rosids</taxon>
        <taxon>fabids</taxon>
        <taxon>Fabales</taxon>
        <taxon>Fabaceae</taxon>
        <taxon>Papilionoideae</taxon>
        <taxon>50 kb inversion clade</taxon>
        <taxon>NPAAA clade</taxon>
        <taxon>Hologalegina</taxon>
        <taxon>IRL clade</taxon>
        <taxon>Trifolieae</taxon>
        <taxon>Trifolium</taxon>
    </lineage>
</organism>
<dbReference type="AlphaFoldDB" id="A0A2K3JLV7"/>
<name>A0A2K3JLV7_TRIPR</name>
<evidence type="ECO:0000313" key="2">
    <source>
        <dbReference type="Proteomes" id="UP000236291"/>
    </source>
</evidence>
<evidence type="ECO:0000313" key="1">
    <source>
        <dbReference type="EMBL" id="PNX55022.1"/>
    </source>
</evidence>